<evidence type="ECO:0000256" key="1">
    <source>
        <dbReference type="SAM" id="Phobius"/>
    </source>
</evidence>
<dbReference type="EMBL" id="UINC01034078">
    <property type="protein sequence ID" value="SVB24348.1"/>
    <property type="molecule type" value="Genomic_DNA"/>
</dbReference>
<gene>
    <name evidence="2" type="ORF">METZ01_LOCUS177202</name>
</gene>
<accession>A0A382CDW9</accession>
<protein>
    <submittedName>
        <fullName evidence="2">Uncharacterized protein</fullName>
    </submittedName>
</protein>
<reference evidence="2" key="1">
    <citation type="submission" date="2018-05" db="EMBL/GenBank/DDBJ databases">
        <authorList>
            <person name="Lanie J.A."/>
            <person name="Ng W.-L."/>
            <person name="Kazmierczak K.M."/>
            <person name="Andrzejewski T.M."/>
            <person name="Davidsen T.M."/>
            <person name="Wayne K.J."/>
            <person name="Tettelin H."/>
            <person name="Glass J.I."/>
            <person name="Rusch D."/>
            <person name="Podicherti R."/>
            <person name="Tsui H.-C.T."/>
            <person name="Winkler M.E."/>
        </authorList>
    </citation>
    <scope>NUCLEOTIDE SEQUENCE</scope>
</reference>
<dbReference type="AlphaFoldDB" id="A0A382CDW9"/>
<sequence>MNKYLKVVGWVFLGIFIQFKFSALYGIVFLENLNFHDRSYFVEMKLVPASQSVHLLNMKTTVHHSLGPDYFANVYIPKNYKVVNKEPYAGTETIEGYLAYKMNMKRKYRDVLSSEDFIIIPSVLDKAIEPAPIFVHFENMDQRLHIDKTFELSTTNNKIALKGPKRAEATYPQQLGM</sequence>
<keyword evidence="1" id="KW-0812">Transmembrane</keyword>
<name>A0A382CDW9_9ZZZZ</name>
<evidence type="ECO:0000313" key="2">
    <source>
        <dbReference type="EMBL" id="SVB24348.1"/>
    </source>
</evidence>
<keyword evidence="1" id="KW-0472">Membrane</keyword>
<feature type="transmembrane region" description="Helical" evidence="1">
    <location>
        <begin position="7"/>
        <end position="30"/>
    </location>
</feature>
<organism evidence="2">
    <name type="scientific">marine metagenome</name>
    <dbReference type="NCBI Taxonomy" id="408172"/>
    <lineage>
        <taxon>unclassified sequences</taxon>
        <taxon>metagenomes</taxon>
        <taxon>ecological metagenomes</taxon>
    </lineage>
</organism>
<proteinExistence type="predicted"/>
<keyword evidence="1" id="KW-1133">Transmembrane helix</keyword>